<dbReference type="Proteomes" id="UP000245609">
    <property type="component" value="Unassembled WGS sequence"/>
</dbReference>
<dbReference type="Gene3D" id="6.10.250.1770">
    <property type="match status" value="1"/>
</dbReference>
<evidence type="ECO:0008006" key="8">
    <source>
        <dbReference type="Google" id="ProtNLM"/>
    </source>
</evidence>
<feature type="compositionally biased region" description="Polar residues" evidence="3">
    <location>
        <begin position="11"/>
        <end position="26"/>
    </location>
</feature>
<gene>
    <name evidence="6" type="ORF">BB560_006132</name>
</gene>
<dbReference type="GO" id="GO:0034456">
    <property type="term" value="C:UTP-C complex"/>
    <property type="evidence" value="ECO:0007669"/>
    <property type="project" value="TreeGrafter"/>
</dbReference>
<accession>A0A2T9YG75</accession>
<feature type="domain" description="Ribosomal RNA-processing protein 7 C-terminal" evidence="4">
    <location>
        <begin position="247"/>
        <end position="373"/>
    </location>
</feature>
<dbReference type="STRING" id="133381.A0A2T9YG75"/>
<evidence type="ECO:0000256" key="1">
    <source>
        <dbReference type="ARBA" id="ARBA00006110"/>
    </source>
</evidence>
<dbReference type="PANTHER" id="PTHR13191">
    <property type="entry name" value="RIBOSOMAL RNA PROCESSING PROTEIN 7-RELATED"/>
    <property type="match status" value="1"/>
</dbReference>
<dbReference type="InterPro" id="IPR024326">
    <property type="entry name" value="RRP7_C"/>
</dbReference>
<dbReference type="InterPro" id="IPR040446">
    <property type="entry name" value="RRP7"/>
</dbReference>
<keyword evidence="2" id="KW-0175">Coiled coil</keyword>
<feature type="compositionally biased region" description="Basic residues" evidence="3">
    <location>
        <begin position="1"/>
        <end position="10"/>
    </location>
</feature>
<dbReference type="Pfam" id="PF17799">
    <property type="entry name" value="RRM_Rrp7"/>
    <property type="match status" value="1"/>
</dbReference>
<dbReference type="PANTHER" id="PTHR13191:SF0">
    <property type="entry name" value="RIBOSOMAL RNA-PROCESSING PROTEIN 7 HOMOLOG A-RELATED"/>
    <property type="match status" value="1"/>
</dbReference>
<feature type="coiled-coil region" evidence="2">
    <location>
        <begin position="145"/>
        <end position="172"/>
    </location>
</feature>
<dbReference type="CDD" id="cd12932">
    <property type="entry name" value="RRP7_like"/>
    <property type="match status" value="1"/>
</dbReference>
<reference evidence="6 7" key="1">
    <citation type="journal article" date="2018" name="MBio">
        <title>Comparative Genomics Reveals the Core Gene Toolbox for the Fungus-Insect Symbiosis.</title>
        <authorList>
            <person name="Wang Y."/>
            <person name="Stata M."/>
            <person name="Wang W."/>
            <person name="Stajich J.E."/>
            <person name="White M.M."/>
            <person name="Moncalvo J.M."/>
        </authorList>
    </citation>
    <scope>NUCLEOTIDE SEQUENCE [LARGE SCALE GENOMIC DNA]</scope>
    <source>
        <strain evidence="6 7">SC-DP-2</strain>
    </source>
</reference>
<dbReference type="SUPFAM" id="SSF54928">
    <property type="entry name" value="RNA-binding domain, RBD"/>
    <property type="match status" value="1"/>
</dbReference>
<dbReference type="OrthoDB" id="5390at2759"/>
<evidence type="ECO:0000313" key="7">
    <source>
        <dbReference type="Proteomes" id="UP000245609"/>
    </source>
</evidence>
<dbReference type="AlphaFoldDB" id="A0A2T9YG75"/>
<dbReference type="GO" id="GO:0003676">
    <property type="term" value="F:nucleic acid binding"/>
    <property type="evidence" value="ECO:0007669"/>
    <property type="project" value="InterPro"/>
</dbReference>
<dbReference type="EMBL" id="MBFS01002879">
    <property type="protein sequence ID" value="PVU91341.1"/>
    <property type="molecule type" value="Genomic_DNA"/>
</dbReference>
<name>A0A2T9YG75_9FUNG</name>
<evidence type="ECO:0000313" key="6">
    <source>
        <dbReference type="EMBL" id="PVU91341.1"/>
    </source>
</evidence>
<organism evidence="6 7">
    <name type="scientific">Smittium megazygosporum</name>
    <dbReference type="NCBI Taxonomy" id="133381"/>
    <lineage>
        <taxon>Eukaryota</taxon>
        <taxon>Fungi</taxon>
        <taxon>Fungi incertae sedis</taxon>
        <taxon>Zoopagomycota</taxon>
        <taxon>Kickxellomycotina</taxon>
        <taxon>Harpellomycetes</taxon>
        <taxon>Harpellales</taxon>
        <taxon>Legeriomycetaceae</taxon>
        <taxon>Smittium</taxon>
    </lineage>
</organism>
<dbReference type="Gene3D" id="3.30.70.330">
    <property type="match status" value="1"/>
</dbReference>
<feature type="domain" description="Rrp7 RRM-like N-terminal" evidence="5">
    <location>
        <begin position="37"/>
        <end position="212"/>
    </location>
</feature>
<keyword evidence="7" id="KW-1185">Reference proteome</keyword>
<dbReference type="InterPro" id="IPR040447">
    <property type="entry name" value="RRM_Rrp7"/>
</dbReference>
<evidence type="ECO:0000259" key="4">
    <source>
        <dbReference type="Pfam" id="PF12923"/>
    </source>
</evidence>
<evidence type="ECO:0000259" key="5">
    <source>
        <dbReference type="Pfam" id="PF17799"/>
    </source>
</evidence>
<evidence type="ECO:0000256" key="3">
    <source>
        <dbReference type="SAM" id="MobiDB-lite"/>
    </source>
</evidence>
<dbReference type="InterPro" id="IPR012677">
    <property type="entry name" value="Nucleotide-bd_a/b_plait_sf"/>
</dbReference>
<comment type="similarity">
    <text evidence="1">Belongs to the RRP7 family.</text>
</comment>
<evidence type="ECO:0000256" key="2">
    <source>
        <dbReference type="SAM" id="Coils"/>
    </source>
</evidence>
<comment type="caution">
    <text evidence="6">The sequence shown here is derived from an EMBL/GenBank/DDBJ whole genome shotgun (WGS) entry which is preliminary data.</text>
</comment>
<proteinExistence type="inferred from homology"/>
<protein>
    <recommendedName>
        <fullName evidence="8">Ribosomal RNA-processing protein 7 C-terminal domain-containing protein</fullName>
    </recommendedName>
</protein>
<feature type="region of interest" description="Disordered" evidence="3">
    <location>
        <begin position="1"/>
        <end position="32"/>
    </location>
</feature>
<dbReference type="GO" id="GO:0000028">
    <property type="term" value="P:ribosomal small subunit assembly"/>
    <property type="evidence" value="ECO:0007669"/>
    <property type="project" value="TreeGrafter"/>
</dbReference>
<dbReference type="GO" id="GO:0006364">
    <property type="term" value="P:rRNA processing"/>
    <property type="evidence" value="ECO:0007669"/>
    <property type="project" value="TreeGrafter"/>
</dbReference>
<sequence length="373" mass="42514">MPPTKQKVKKNNSAPKNVQSKQNSKHGSNKDVLPYREIKGYRVIPIKYTETCIHYMYAKRHTGPIPGFDQKPHLNEEEDSSITETIAQDNRTMFLVNIPPDSTEIKLRLLFKPFGRVHKVVFPNSKASNNPGPEIDSNVEKANLKKMSKSKKAKYKQQIAEQQNAARELSSVEMSSLLASGSCAYVIFVDSAEVDNIICSPLSKNSSTLVKGEFIWPKVSDLEKIPTWSSAQALGIEYYLYEYRGLRPPLELLKKETSLFMQKFESAAYETYKKQKAIEELGGQPDEDGFVTVSYKKQKSNLNSSILSQTPHAASSHFKSAIETKTKKSEMQNFYRWQQRETKKKMVDNLKAQFEADKAKITAFRASRKFKPY</sequence>
<dbReference type="GO" id="GO:0032545">
    <property type="term" value="C:CURI complex"/>
    <property type="evidence" value="ECO:0007669"/>
    <property type="project" value="TreeGrafter"/>
</dbReference>
<dbReference type="Pfam" id="PF12923">
    <property type="entry name" value="RRP7"/>
    <property type="match status" value="1"/>
</dbReference>
<dbReference type="InterPro" id="IPR035979">
    <property type="entry name" value="RBD_domain_sf"/>
</dbReference>